<proteinExistence type="predicted"/>
<dbReference type="EMBL" id="JBIGIC010000007">
    <property type="protein sequence ID" value="MFG6488024.1"/>
    <property type="molecule type" value="Genomic_DNA"/>
</dbReference>
<protein>
    <submittedName>
        <fullName evidence="1">Uncharacterized protein</fullName>
    </submittedName>
</protein>
<keyword evidence="2" id="KW-1185">Reference proteome</keyword>
<organism evidence="1 2">
    <name type="scientific">Pelomonas candidula</name>
    <dbReference type="NCBI Taxonomy" id="3299025"/>
    <lineage>
        <taxon>Bacteria</taxon>
        <taxon>Pseudomonadati</taxon>
        <taxon>Pseudomonadota</taxon>
        <taxon>Betaproteobacteria</taxon>
        <taxon>Burkholderiales</taxon>
        <taxon>Sphaerotilaceae</taxon>
        <taxon>Roseateles</taxon>
    </lineage>
</organism>
<accession>A0ABW7HDN4</accession>
<evidence type="ECO:0000313" key="2">
    <source>
        <dbReference type="Proteomes" id="UP001606134"/>
    </source>
</evidence>
<reference evidence="1 2" key="1">
    <citation type="submission" date="2024-08" db="EMBL/GenBank/DDBJ databases">
        <authorList>
            <person name="Lu H."/>
        </authorList>
    </citation>
    <scope>NUCLEOTIDE SEQUENCE [LARGE SCALE GENOMIC DNA]</scope>
    <source>
        <strain evidence="1 2">BYS78W</strain>
    </source>
</reference>
<comment type="caution">
    <text evidence="1">The sequence shown here is derived from an EMBL/GenBank/DDBJ whole genome shotgun (WGS) entry which is preliminary data.</text>
</comment>
<gene>
    <name evidence="1" type="ORF">ACG04R_15170</name>
</gene>
<sequence length="158" mass="17131">MVAALALVAACCHAHLPPAPPPGTREPIRTCNLAQTACAVSDPRIPSITITPTYNPGVPWTLPFHAPHVLVSRGGCTIAVFAPPRLEATAATPFLTLYRSNGSKIEISYGSLYPELLRTPDTSFPLRWGSVVEVNDDDDFSIQSVRGERFKFSMKDEP</sequence>
<dbReference type="Proteomes" id="UP001606134">
    <property type="component" value="Unassembled WGS sequence"/>
</dbReference>
<evidence type="ECO:0000313" key="1">
    <source>
        <dbReference type="EMBL" id="MFG6488024.1"/>
    </source>
</evidence>
<name>A0ABW7HDN4_9BURK</name>